<dbReference type="PATRIC" id="fig|1422.17.peg.2071"/>
<sequence length="83" mass="9685">MVANEKTKGERIMKTADLCDQCLDELQVCELSFQSYGGKRMFSGPIATVDVFEENVLVRERSRRCRRGRCSWSMEKARAAWRY</sequence>
<dbReference type="AlphaFoldDB" id="A0A150NDJ0"/>
<proteinExistence type="predicted"/>
<name>A0A150NDJ0_GEOSE</name>
<dbReference type="SUPFAM" id="SSF89562">
    <property type="entry name" value="RraA-like"/>
    <property type="match status" value="1"/>
</dbReference>
<protein>
    <submittedName>
        <fullName evidence="1">Uncharacterized protein</fullName>
    </submittedName>
</protein>
<dbReference type="Gene3D" id="3.50.30.40">
    <property type="entry name" value="Ribonuclease E inhibitor RraA/RraA-like"/>
    <property type="match status" value="1"/>
</dbReference>
<gene>
    <name evidence="1" type="ORF">B4114_1559</name>
</gene>
<evidence type="ECO:0000313" key="2">
    <source>
        <dbReference type="Proteomes" id="UP000075517"/>
    </source>
</evidence>
<organism evidence="1 2">
    <name type="scientific">Geobacillus stearothermophilus</name>
    <name type="common">Bacillus stearothermophilus</name>
    <dbReference type="NCBI Taxonomy" id="1422"/>
    <lineage>
        <taxon>Bacteria</taxon>
        <taxon>Bacillati</taxon>
        <taxon>Bacillota</taxon>
        <taxon>Bacilli</taxon>
        <taxon>Bacillales</taxon>
        <taxon>Anoxybacillaceae</taxon>
        <taxon>Geobacillus</taxon>
    </lineage>
</organism>
<reference evidence="1 2" key="1">
    <citation type="submission" date="2016-01" db="EMBL/GenBank/DDBJ databases">
        <title>Draft Genome Sequences of Seven Thermophilic Sporeformers Isolated from Foods.</title>
        <authorList>
            <person name="Berendsen E.M."/>
            <person name="Wells-Bennik M.H."/>
            <person name="Krawcyk A.O."/>
            <person name="De Jong A."/>
            <person name="Holsappel S."/>
            <person name="Eijlander R.T."/>
            <person name="Kuipers O.P."/>
        </authorList>
    </citation>
    <scope>NUCLEOTIDE SEQUENCE [LARGE SCALE GENOMIC DNA]</scope>
    <source>
        <strain evidence="1 2">B4114</strain>
    </source>
</reference>
<comment type="caution">
    <text evidence="1">The sequence shown here is derived from an EMBL/GenBank/DDBJ whole genome shotgun (WGS) entry which is preliminary data.</text>
</comment>
<dbReference type="EMBL" id="LQYY01000024">
    <property type="protein sequence ID" value="KYD34787.1"/>
    <property type="molecule type" value="Genomic_DNA"/>
</dbReference>
<accession>A0A150NDJ0</accession>
<evidence type="ECO:0000313" key="1">
    <source>
        <dbReference type="EMBL" id="KYD34787.1"/>
    </source>
</evidence>
<dbReference type="Proteomes" id="UP000075517">
    <property type="component" value="Unassembled WGS sequence"/>
</dbReference>
<dbReference type="InterPro" id="IPR036704">
    <property type="entry name" value="RraA/RraA-like_sf"/>
</dbReference>